<evidence type="ECO:0000313" key="1">
    <source>
        <dbReference type="EMBL" id="AMP35771.1"/>
    </source>
</evidence>
<dbReference type="AlphaFoldDB" id="A0A3G1DG67"/>
<keyword evidence="1" id="KW-0614">Plasmid</keyword>
<proteinExistence type="predicted"/>
<name>A0A3G1DG67_PSEAI</name>
<sequence>MKNWMRPLCIMVSQELRDLPVGLPLNATADGWEALGRAITEESLRLEISGLVYYPRSATAAFTAISCGKSDGNTP</sequence>
<reference evidence="1" key="1">
    <citation type="submission" date="2015-12" db="EMBL/GenBank/DDBJ databases">
        <title>The first report of fully sequenced SIM-encoding plasmid pHN39-SIM.</title>
        <authorList>
            <person name="Sun F."/>
            <person name="Zhou D."/>
            <person name="Wang Q."/>
            <person name="Feng J."/>
            <person name="Feng W."/>
            <person name="Luo W."/>
            <person name="Zhang D."/>
            <person name="Chen Y."/>
            <person name="Qiu X."/>
            <person name="Yin Z."/>
            <person name="Chen W."/>
            <person name="Xia P."/>
        </authorList>
    </citation>
    <scope>NUCLEOTIDE SEQUENCE</scope>
    <source>
        <strain evidence="1">HN39</strain>
        <plasmid evidence="1">pHN39-SIM</plasmid>
    </source>
</reference>
<geneLocation type="plasmid" evidence="1">
    <name>pHN39-SIM</name>
</geneLocation>
<accession>A0A3G1DG67</accession>
<organism evidence="1">
    <name type="scientific">Pseudomonas aeruginosa</name>
    <dbReference type="NCBI Taxonomy" id="287"/>
    <lineage>
        <taxon>Bacteria</taxon>
        <taxon>Pseudomonadati</taxon>
        <taxon>Pseudomonadota</taxon>
        <taxon>Gammaproteobacteria</taxon>
        <taxon>Pseudomonadales</taxon>
        <taxon>Pseudomonadaceae</taxon>
        <taxon>Pseudomonas</taxon>
    </lineage>
</organism>
<protein>
    <submittedName>
        <fullName evidence="1">Uncharacterized protein</fullName>
    </submittedName>
</protein>
<dbReference type="RefSeq" id="WP_128637219.1">
    <property type="nucleotide sequence ID" value="NZ_KU254577.1"/>
</dbReference>
<dbReference type="EMBL" id="KU254577">
    <property type="protein sequence ID" value="AMP35771.1"/>
    <property type="molecule type" value="Genomic_DNA"/>
</dbReference>